<gene>
    <name evidence="1" type="ORF">GW7_11951</name>
</gene>
<reference evidence="1 2" key="1">
    <citation type="journal article" date="2011" name="Nature">
        <title>Genome sequencing reveals insights into physiology and longevity of the naked mole rat.</title>
        <authorList>
            <person name="Kim E.B."/>
            <person name="Fang X."/>
            <person name="Fushan A.A."/>
            <person name="Huang Z."/>
            <person name="Lobanov A.V."/>
            <person name="Han L."/>
            <person name="Marino S.M."/>
            <person name="Sun X."/>
            <person name="Turanov A.A."/>
            <person name="Yang P."/>
            <person name="Yim S.H."/>
            <person name="Zhao X."/>
            <person name="Kasaikina M.V."/>
            <person name="Stoletzki N."/>
            <person name="Peng C."/>
            <person name="Polak P."/>
            <person name="Xiong Z."/>
            <person name="Kiezun A."/>
            <person name="Zhu Y."/>
            <person name="Chen Y."/>
            <person name="Kryukov G.V."/>
            <person name="Zhang Q."/>
            <person name="Peshkin L."/>
            <person name="Yang L."/>
            <person name="Bronson R.T."/>
            <person name="Buffenstein R."/>
            <person name="Wang B."/>
            <person name="Han C."/>
            <person name="Li Q."/>
            <person name="Chen L."/>
            <person name="Zhao W."/>
            <person name="Sunyaev S.R."/>
            <person name="Park T.J."/>
            <person name="Zhang G."/>
            <person name="Wang J."/>
            <person name="Gladyshev V.N."/>
        </authorList>
    </citation>
    <scope>NUCLEOTIDE SEQUENCE [LARGE SCALE GENOMIC DNA]</scope>
</reference>
<sequence>MKSSPTTVFLKAWRTKPSRDFRGTVVCRCHYLCSVYGAWLIVPAGMRLIVVISSPGELQHMFNVPYGVGKAACDRLAADCAHELWRHGVSYVSLTRDDAGRTAEGFYGKG</sequence>
<protein>
    <submittedName>
        <fullName evidence="1">Dehydrogenase/reductase SDR family member 1</fullName>
    </submittedName>
</protein>
<evidence type="ECO:0000313" key="1">
    <source>
        <dbReference type="EMBL" id="EHB03389.1"/>
    </source>
</evidence>
<dbReference type="SUPFAM" id="SSF51735">
    <property type="entry name" value="NAD(P)-binding Rossmann-fold domains"/>
    <property type="match status" value="1"/>
</dbReference>
<dbReference type="InParanoid" id="G5B279"/>
<dbReference type="Proteomes" id="UP000006813">
    <property type="component" value="Unassembled WGS sequence"/>
</dbReference>
<organism evidence="1 2">
    <name type="scientific">Heterocephalus glaber</name>
    <name type="common">Naked mole rat</name>
    <dbReference type="NCBI Taxonomy" id="10181"/>
    <lineage>
        <taxon>Eukaryota</taxon>
        <taxon>Metazoa</taxon>
        <taxon>Chordata</taxon>
        <taxon>Craniata</taxon>
        <taxon>Vertebrata</taxon>
        <taxon>Euteleostomi</taxon>
        <taxon>Mammalia</taxon>
        <taxon>Eutheria</taxon>
        <taxon>Euarchontoglires</taxon>
        <taxon>Glires</taxon>
        <taxon>Rodentia</taxon>
        <taxon>Hystricomorpha</taxon>
        <taxon>Bathyergidae</taxon>
        <taxon>Heterocephalus</taxon>
    </lineage>
</organism>
<dbReference type="PANTHER" id="PTHR44147">
    <property type="entry name" value="DEHYDROGENASE/REDUCTASE SDR FAMILY MEMBER 1"/>
    <property type="match status" value="1"/>
</dbReference>
<dbReference type="STRING" id="10181.G5B279"/>
<dbReference type="eggNOG" id="KOG0725">
    <property type="taxonomic scope" value="Eukaryota"/>
</dbReference>
<accession>G5B279</accession>
<evidence type="ECO:0000313" key="2">
    <source>
        <dbReference type="Proteomes" id="UP000006813"/>
    </source>
</evidence>
<dbReference type="EMBL" id="JH168072">
    <property type="protein sequence ID" value="EHB03389.1"/>
    <property type="molecule type" value="Genomic_DNA"/>
</dbReference>
<dbReference type="InterPro" id="IPR036291">
    <property type="entry name" value="NAD(P)-bd_dom_sf"/>
</dbReference>
<dbReference type="Gene3D" id="3.40.50.720">
    <property type="entry name" value="NAD(P)-binding Rossmann-like Domain"/>
    <property type="match status" value="1"/>
</dbReference>
<proteinExistence type="predicted"/>
<dbReference type="PANTHER" id="PTHR44147:SF2">
    <property type="entry name" value="DEHYDROGENASE_REDUCTASE SDR FAMILY MEMBER 1"/>
    <property type="match status" value="1"/>
</dbReference>
<dbReference type="AlphaFoldDB" id="G5B279"/>
<name>G5B279_HETGA</name>